<name>A0ABY2TSG4_9SPIR</name>
<organism evidence="1 2">
    <name type="scientific">Brachyspira catarrhinii</name>
    <dbReference type="NCBI Taxonomy" id="2528966"/>
    <lineage>
        <taxon>Bacteria</taxon>
        <taxon>Pseudomonadati</taxon>
        <taxon>Spirochaetota</taxon>
        <taxon>Spirochaetia</taxon>
        <taxon>Brachyspirales</taxon>
        <taxon>Brachyspiraceae</taxon>
        <taxon>Brachyspira</taxon>
    </lineage>
</organism>
<evidence type="ECO:0000313" key="2">
    <source>
        <dbReference type="Proteomes" id="UP000310168"/>
    </source>
</evidence>
<dbReference type="Proteomes" id="UP000310168">
    <property type="component" value="Unassembled WGS sequence"/>
</dbReference>
<keyword evidence="2" id="KW-1185">Reference proteome</keyword>
<evidence type="ECO:0000313" key="1">
    <source>
        <dbReference type="EMBL" id="TKZ35819.1"/>
    </source>
</evidence>
<comment type="caution">
    <text evidence="1">The sequence shown here is derived from an EMBL/GenBank/DDBJ whole genome shotgun (WGS) entry which is preliminary data.</text>
</comment>
<gene>
    <name evidence="1" type="ORF">EZH24_03310</name>
</gene>
<evidence type="ECO:0008006" key="3">
    <source>
        <dbReference type="Google" id="ProtNLM"/>
    </source>
</evidence>
<accession>A0ABY2TSG4</accession>
<reference evidence="1 2" key="1">
    <citation type="journal article" date="2019" name="Anaerobe">
        <title>Brachyspira catarrhinii sp. nov., an anaerobic intestinal spirochaete isolated from vervet monkeys may have been misidentified as Brachyspira aalborgi in previous studies.</title>
        <authorList>
            <person name="Phillips N.D."/>
            <person name="La T."/>
            <person name="Hampson D.J."/>
        </authorList>
    </citation>
    <scope>NUCLEOTIDE SEQUENCE [LARGE SCALE GENOMIC DNA]</scope>
    <source>
        <strain evidence="1 2">Z12</strain>
    </source>
</reference>
<dbReference type="Gene3D" id="2.40.160.20">
    <property type="match status" value="1"/>
</dbReference>
<protein>
    <recommendedName>
        <fullName evidence="3">Outer membrane protein beta-barrel domain-containing protein</fullName>
    </recommendedName>
</protein>
<proteinExistence type="predicted"/>
<sequence>MDYNLIDIIPIEPDRNLLTVMSNENGFENGLQSHRHSLGIDFGTAIFATLNAPILVNLAFPQSENSQKQTLEGKFGFRLTYTYRFTEKIDLDATFGLYVMNTYYANSSSEYSGGTYAIPFSLGLRFYFNKRDRASGFFLLPKIGATIFATKGNETAIVDGNRGDTVKKNSTLFDFYVSTEMGFRIDMSRKLGITSGVRPFIDISLLDIGVSYSYIFRFIPLPRLAIGVLF</sequence>
<dbReference type="EMBL" id="SJDU01000051">
    <property type="protein sequence ID" value="TKZ35819.1"/>
    <property type="molecule type" value="Genomic_DNA"/>
</dbReference>